<proteinExistence type="predicted"/>
<dbReference type="EMBL" id="JBHUEK010000008">
    <property type="protein sequence ID" value="MFD1778351.1"/>
    <property type="molecule type" value="Genomic_DNA"/>
</dbReference>
<gene>
    <name evidence="2" type="ORF">ACFSFW_06700</name>
</gene>
<dbReference type="Proteomes" id="UP001597227">
    <property type="component" value="Unassembled WGS sequence"/>
</dbReference>
<keyword evidence="3" id="KW-1185">Reference proteome</keyword>
<dbReference type="SUPFAM" id="SSF51735">
    <property type="entry name" value="NAD(P)-binding Rossmann-fold domains"/>
    <property type="match status" value="1"/>
</dbReference>
<protein>
    <submittedName>
        <fullName evidence="2">NAD-dependent epimerase/dehydratase family protein</fullName>
    </submittedName>
</protein>
<name>A0ABW4MK82_9BACI</name>
<feature type="domain" description="NAD-dependent epimerase/dehydratase" evidence="1">
    <location>
        <begin position="5"/>
        <end position="174"/>
    </location>
</feature>
<organism evidence="2 3">
    <name type="scientific">Fredinandcohnia salidurans</name>
    <dbReference type="NCBI Taxonomy" id="2595041"/>
    <lineage>
        <taxon>Bacteria</taxon>
        <taxon>Bacillati</taxon>
        <taxon>Bacillota</taxon>
        <taxon>Bacilli</taxon>
        <taxon>Bacillales</taxon>
        <taxon>Bacillaceae</taxon>
        <taxon>Fredinandcohnia</taxon>
    </lineage>
</organism>
<dbReference type="RefSeq" id="WP_388036386.1">
    <property type="nucleotide sequence ID" value="NZ_JBHUEK010000008.1"/>
</dbReference>
<dbReference type="Pfam" id="PF01370">
    <property type="entry name" value="Epimerase"/>
    <property type="match status" value="1"/>
</dbReference>
<reference evidence="3" key="1">
    <citation type="journal article" date="2019" name="Int. J. Syst. Evol. Microbiol.">
        <title>The Global Catalogue of Microorganisms (GCM) 10K type strain sequencing project: providing services to taxonomists for standard genome sequencing and annotation.</title>
        <authorList>
            <consortium name="The Broad Institute Genomics Platform"/>
            <consortium name="The Broad Institute Genome Sequencing Center for Infectious Disease"/>
            <person name="Wu L."/>
            <person name="Ma J."/>
        </authorList>
    </citation>
    <scope>NUCLEOTIDE SEQUENCE [LARGE SCALE GENOMIC DNA]</scope>
    <source>
        <strain evidence="3">CCUG 15531</strain>
    </source>
</reference>
<accession>A0ABW4MK82</accession>
<comment type="caution">
    <text evidence="2">The sequence shown here is derived from an EMBL/GenBank/DDBJ whole genome shotgun (WGS) entry which is preliminary data.</text>
</comment>
<sequence length="272" mass="30729">MKKKIAIIGGTGLIGSILEAGLSDKYDITILDKKVDNHPNHIEVDATNFEELIGKIPVDCDALVNLLNVKTKNDFKDVTQFRKKTEIHFLASFYILRAAIELGIAKVVYASSNHVTDFYEKDGDSAFGRKITVDDYPYSRSLYGTLKLASENIGHILAYEEENNLSVINLRIGSVRRDEVKDLQTNPRINKTLLSHEDVIQLFDLAIQTTVKFGTYYGVSNNKDKPWSTINATRELGFVSKMNSQDVLAQADIEMDSILPYYEDLENQNWLN</sequence>
<evidence type="ECO:0000259" key="1">
    <source>
        <dbReference type="Pfam" id="PF01370"/>
    </source>
</evidence>
<evidence type="ECO:0000313" key="2">
    <source>
        <dbReference type="EMBL" id="MFD1778351.1"/>
    </source>
</evidence>
<evidence type="ECO:0000313" key="3">
    <source>
        <dbReference type="Proteomes" id="UP001597227"/>
    </source>
</evidence>
<dbReference type="Gene3D" id="3.40.50.720">
    <property type="entry name" value="NAD(P)-binding Rossmann-like Domain"/>
    <property type="match status" value="1"/>
</dbReference>
<dbReference type="InterPro" id="IPR036291">
    <property type="entry name" value="NAD(P)-bd_dom_sf"/>
</dbReference>
<dbReference type="InterPro" id="IPR001509">
    <property type="entry name" value="Epimerase_deHydtase"/>
</dbReference>